<protein>
    <submittedName>
        <fullName evidence="2">Uncharacterized protein</fullName>
    </submittedName>
</protein>
<evidence type="ECO:0000256" key="1">
    <source>
        <dbReference type="SAM" id="MobiDB-lite"/>
    </source>
</evidence>
<gene>
    <name evidence="2" type="ORF">NDU88_006291</name>
</gene>
<reference evidence="2" key="1">
    <citation type="journal article" date="2022" name="bioRxiv">
        <title>Sequencing and chromosome-scale assembly of the giantPleurodeles waltlgenome.</title>
        <authorList>
            <person name="Brown T."/>
            <person name="Elewa A."/>
            <person name="Iarovenko S."/>
            <person name="Subramanian E."/>
            <person name="Araus A.J."/>
            <person name="Petzold A."/>
            <person name="Susuki M."/>
            <person name="Suzuki K.-i.T."/>
            <person name="Hayashi T."/>
            <person name="Toyoda A."/>
            <person name="Oliveira C."/>
            <person name="Osipova E."/>
            <person name="Leigh N.D."/>
            <person name="Simon A."/>
            <person name="Yun M.H."/>
        </authorList>
    </citation>
    <scope>NUCLEOTIDE SEQUENCE</scope>
    <source>
        <strain evidence="2">20211129_DDA</strain>
        <tissue evidence="2">Liver</tissue>
    </source>
</reference>
<proteinExistence type="predicted"/>
<feature type="region of interest" description="Disordered" evidence="1">
    <location>
        <begin position="24"/>
        <end position="51"/>
    </location>
</feature>
<feature type="compositionally biased region" description="Low complexity" evidence="1">
    <location>
        <begin position="101"/>
        <end position="113"/>
    </location>
</feature>
<keyword evidence="3" id="KW-1185">Reference proteome</keyword>
<dbReference type="AlphaFoldDB" id="A0AAV7WZS5"/>
<evidence type="ECO:0000313" key="2">
    <source>
        <dbReference type="EMBL" id="KAJ1218714.1"/>
    </source>
</evidence>
<feature type="region of interest" description="Disordered" evidence="1">
    <location>
        <begin position="66"/>
        <end position="113"/>
    </location>
</feature>
<dbReference type="Proteomes" id="UP001066276">
    <property type="component" value="Chromosome 1_1"/>
</dbReference>
<name>A0AAV7WZS5_PLEWA</name>
<dbReference type="EMBL" id="JANPWB010000001">
    <property type="protein sequence ID" value="KAJ1218714.1"/>
    <property type="molecule type" value="Genomic_DNA"/>
</dbReference>
<organism evidence="2 3">
    <name type="scientific">Pleurodeles waltl</name>
    <name type="common">Iberian ribbed newt</name>
    <dbReference type="NCBI Taxonomy" id="8319"/>
    <lineage>
        <taxon>Eukaryota</taxon>
        <taxon>Metazoa</taxon>
        <taxon>Chordata</taxon>
        <taxon>Craniata</taxon>
        <taxon>Vertebrata</taxon>
        <taxon>Euteleostomi</taxon>
        <taxon>Amphibia</taxon>
        <taxon>Batrachia</taxon>
        <taxon>Caudata</taxon>
        <taxon>Salamandroidea</taxon>
        <taxon>Salamandridae</taxon>
        <taxon>Pleurodelinae</taxon>
        <taxon>Pleurodeles</taxon>
    </lineage>
</organism>
<comment type="caution">
    <text evidence="2">The sequence shown here is derived from an EMBL/GenBank/DDBJ whole genome shotgun (WGS) entry which is preliminary data.</text>
</comment>
<sequence length="113" mass="12126">MSSYAVFRAVSRADSSVCLKLQKSQEWDKTSGRSAGARWVPARGKGTGRTGALRCSVQWSRDVCGRTRPALCTPGSPPRASGQSRRTQRGHGVKLLPPWQRRGPSDSSGSPSA</sequence>
<accession>A0AAV7WZS5</accession>
<evidence type="ECO:0000313" key="3">
    <source>
        <dbReference type="Proteomes" id="UP001066276"/>
    </source>
</evidence>